<name>A0ABT0ZXW1_9PSEU</name>
<keyword evidence="1" id="KW-1133">Transmembrane helix</keyword>
<protein>
    <submittedName>
        <fullName evidence="3">DUF4129 domain-containing protein</fullName>
    </submittedName>
</protein>
<sequence>MSAVPPPLGRDEAREAAARELSDPVYAADDPAWPGRVARWLVERLDDLLSAAASAAPGGYGGLLVLGALVVLAVVAVRLGLGRIGRSGPARPALLEPGERSADDHRRAADAHAARGEWVGAVRERVRGIVRGLEERDLLEPSPGRTADEAAAQAARVLPDRAADLRAAARLFDEVCYGDRPAGPDADARLREVDDAVRRSRPAAPAVGA</sequence>
<comment type="caution">
    <text evidence="3">The sequence shown here is derived from an EMBL/GenBank/DDBJ whole genome shotgun (WGS) entry which is preliminary data.</text>
</comment>
<dbReference type="Proteomes" id="UP001165283">
    <property type="component" value="Unassembled WGS sequence"/>
</dbReference>
<proteinExistence type="predicted"/>
<evidence type="ECO:0000256" key="1">
    <source>
        <dbReference type="SAM" id="Phobius"/>
    </source>
</evidence>
<feature type="domain" description="Protein-glutamine gamma-glutamyltransferase-like C-terminal" evidence="2">
    <location>
        <begin position="127"/>
        <end position="193"/>
    </location>
</feature>
<accession>A0ABT0ZXW1</accession>
<dbReference type="EMBL" id="JAGSOV010000023">
    <property type="protein sequence ID" value="MCO1655585.1"/>
    <property type="molecule type" value="Genomic_DNA"/>
</dbReference>
<organism evidence="3 4">
    <name type="scientific">Pseudonocardia humida</name>
    <dbReference type="NCBI Taxonomy" id="2800819"/>
    <lineage>
        <taxon>Bacteria</taxon>
        <taxon>Bacillati</taxon>
        <taxon>Actinomycetota</taxon>
        <taxon>Actinomycetes</taxon>
        <taxon>Pseudonocardiales</taxon>
        <taxon>Pseudonocardiaceae</taxon>
        <taxon>Pseudonocardia</taxon>
    </lineage>
</organism>
<keyword evidence="1" id="KW-0812">Transmembrane</keyword>
<dbReference type="InterPro" id="IPR025403">
    <property type="entry name" value="TgpA-like_C"/>
</dbReference>
<feature type="transmembrane region" description="Helical" evidence="1">
    <location>
        <begin position="60"/>
        <end position="81"/>
    </location>
</feature>
<reference evidence="3" key="1">
    <citation type="submission" date="2021-04" db="EMBL/GenBank/DDBJ databases">
        <title>Pseudonocardia sp. nov., isolated from sandy soil of mangrove forest.</title>
        <authorList>
            <person name="Zan Z."/>
            <person name="Huang R."/>
            <person name="Liu W."/>
        </authorList>
    </citation>
    <scope>NUCLEOTIDE SEQUENCE</scope>
    <source>
        <strain evidence="3">S2-4</strain>
    </source>
</reference>
<evidence type="ECO:0000313" key="3">
    <source>
        <dbReference type="EMBL" id="MCO1655585.1"/>
    </source>
</evidence>
<dbReference type="Pfam" id="PF13559">
    <property type="entry name" value="DUF4129"/>
    <property type="match status" value="1"/>
</dbReference>
<keyword evidence="1" id="KW-0472">Membrane</keyword>
<evidence type="ECO:0000259" key="2">
    <source>
        <dbReference type="Pfam" id="PF13559"/>
    </source>
</evidence>
<keyword evidence="4" id="KW-1185">Reference proteome</keyword>
<gene>
    <name evidence="3" type="ORF">KDL28_11030</name>
</gene>
<evidence type="ECO:0000313" key="4">
    <source>
        <dbReference type="Proteomes" id="UP001165283"/>
    </source>
</evidence>
<dbReference type="RefSeq" id="WP_252437470.1">
    <property type="nucleotide sequence ID" value="NZ_JAGSOV010000023.1"/>
</dbReference>